<comment type="caution">
    <text evidence="1">The sequence shown here is derived from an EMBL/GenBank/DDBJ whole genome shotgun (WGS) entry which is preliminary data.</text>
</comment>
<sequence length="492" mass="53672">MSTPILRLTLVAAPGPITVVEASLPSDSDPSDDRRITLDPAEFGIPVSLTGQPIDDTAFRIPRELDRLLASVIETDDRPDSLWLQLVAPFGYLGLVPWERLLVDRFGIGVVRLPVLTLTRRRSDSLQVVLLIAVPNPERSSDLRTSLHGARVATTSRLGLTPSSEPHKRVKASRPTSRAFTAGDVDRLLGAILRGLPHARTTVNVVATPWLHTDLKARWRKRDPETWPVRLHDAYILREEVQRSAERGSLAQTPWLRTLEAALHGEQADVVHLVCDASVNDAATRLVVADPLKTSTNVASRYVSLRTLMATLDEIGAWAVCMTAPAYNDVAPQLRHVASRLAELRPGPILMTDAARDPDFLEVEAGYRFLFTKDPGAPPRLRSGLVCCEPPRVAAAVPEAVAVSSVIETPQDEQPRGAVAELIAGGETPMWLAAAQRFVEQRQVELAQFERDSGPDGLSPEAAAIARGVKRALTVIQDVLEERTRHSGGQDG</sequence>
<organism evidence="1 2">
    <name type="scientific">Nocardioides panacihumi</name>
    <dbReference type="NCBI Taxonomy" id="400774"/>
    <lineage>
        <taxon>Bacteria</taxon>
        <taxon>Bacillati</taxon>
        <taxon>Actinomycetota</taxon>
        <taxon>Actinomycetes</taxon>
        <taxon>Propionibacteriales</taxon>
        <taxon>Nocardioidaceae</taxon>
        <taxon>Nocardioides</taxon>
    </lineage>
</organism>
<dbReference type="EMBL" id="BAAAPB010000001">
    <property type="protein sequence ID" value="GAA1955852.1"/>
    <property type="molecule type" value="Genomic_DNA"/>
</dbReference>
<name>A0ABP5C0J0_9ACTN</name>
<reference evidence="2" key="1">
    <citation type="journal article" date="2019" name="Int. J. Syst. Evol. Microbiol.">
        <title>The Global Catalogue of Microorganisms (GCM) 10K type strain sequencing project: providing services to taxonomists for standard genome sequencing and annotation.</title>
        <authorList>
            <consortium name="The Broad Institute Genomics Platform"/>
            <consortium name="The Broad Institute Genome Sequencing Center for Infectious Disease"/>
            <person name="Wu L."/>
            <person name="Ma J."/>
        </authorList>
    </citation>
    <scope>NUCLEOTIDE SEQUENCE [LARGE SCALE GENOMIC DNA]</scope>
    <source>
        <strain evidence="2">JCM 15309</strain>
    </source>
</reference>
<evidence type="ECO:0000313" key="2">
    <source>
        <dbReference type="Proteomes" id="UP001500571"/>
    </source>
</evidence>
<keyword evidence="2" id="KW-1185">Reference proteome</keyword>
<proteinExistence type="predicted"/>
<evidence type="ECO:0000313" key="1">
    <source>
        <dbReference type="EMBL" id="GAA1955852.1"/>
    </source>
</evidence>
<dbReference type="RefSeq" id="WP_344043781.1">
    <property type="nucleotide sequence ID" value="NZ_BAAAPB010000001.1"/>
</dbReference>
<accession>A0ABP5C0J0</accession>
<protein>
    <submittedName>
        <fullName evidence="1">Uncharacterized protein</fullName>
    </submittedName>
</protein>
<gene>
    <name evidence="1" type="ORF">GCM10009798_13900</name>
</gene>
<dbReference type="Proteomes" id="UP001500571">
    <property type="component" value="Unassembled WGS sequence"/>
</dbReference>